<dbReference type="EMBL" id="MT142773">
    <property type="protein sequence ID" value="QJA88375.1"/>
    <property type="molecule type" value="Genomic_DNA"/>
</dbReference>
<evidence type="ECO:0008006" key="2">
    <source>
        <dbReference type="Google" id="ProtNLM"/>
    </source>
</evidence>
<reference evidence="1" key="1">
    <citation type="submission" date="2020-03" db="EMBL/GenBank/DDBJ databases">
        <title>The deep terrestrial virosphere.</title>
        <authorList>
            <person name="Holmfeldt K."/>
            <person name="Nilsson E."/>
            <person name="Simone D."/>
            <person name="Lopez-Fernandez M."/>
            <person name="Wu X."/>
            <person name="de Brujin I."/>
            <person name="Lundin D."/>
            <person name="Andersson A."/>
            <person name="Bertilsson S."/>
            <person name="Dopson M."/>
        </authorList>
    </citation>
    <scope>NUCLEOTIDE SEQUENCE</scope>
    <source>
        <strain evidence="1">MM415B02778</strain>
    </source>
</reference>
<organism evidence="1">
    <name type="scientific">viral metagenome</name>
    <dbReference type="NCBI Taxonomy" id="1070528"/>
    <lineage>
        <taxon>unclassified sequences</taxon>
        <taxon>metagenomes</taxon>
        <taxon>organismal metagenomes</taxon>
    </lineage>
</organism>
<dbReference type="AlphaFoldDB" id="A0A6M3L4Z4"/>
<name>A0A6M3L4Z4_9ZZZZ</name>
<proteinExistence type="predicted"/>
<evidence type="ECO:0000313" key="1">
    <source>
        <dbReference type="EMBL" id="QJA88375.1"/>
    </source>
</evidence>
<protein>
    <recommendedName>
        <fullName evidence="2">Tail protein</fullName>
    </recommendedName>
</protein>
<accession>A0A6M3L4Z4</accession>
<dbReference type="SUPFAM" id="SSF69279">
    <property type="entry name" value="Phage tail proteins"/>
    <property type="match status" value="1"/>
</dbReference>
<sequence length="478" mass="53292">MARHSSQGKQGFIWLPKEGITVYKIYVNSEDVTNLIMSAEFTKGVIPEIGSFRVTLINADSYFTNRYTKGQTVEMYIDYVDGTTKRFTGYIDKIGNSYNEIGYGLEVSGSHVTVGLVEKKVVGSYQGYQIGDILNDITSKFLVGYTINNLTTYTDLIYVNWDEVPFIDALHELCKVANADAYVTDDLVITLIDRESVINENEAVVWNDTLIDCSGLGTQDITVRNRVKVYGDDGSGLPVIYHYNNLTSQAITRIKEEVIFDTNITNTNQAIEVGHAEITYNDVSDELEGECEALIMPSLTPGDMIWIIDPVMKIHQLSRAYKFTHKFYDEHTILSIGTERKLTQVMKNRMDNEIAIRPITNPFQMTESWNMTFDDEVGISKDSNIQVKNGKISLSSGSGGTFSIAHTFSTAISQVYLKAVGSNLTFTLFELSIDGGNTYSDLTLEELGLLSSSTESVILRVTFQNANTEIDSLALLAK</sequence>
<gene>
    <name evidence="1" type="ORF">MM415B02778_0010</name>
</gene>